<dbReference type="AlphaFoldDB" id="A0A3P3XTZ6"/>
<dbReference type="CDD" id="cd03713">
    <property type="entry name" value="EFG_mtEFG_C"/>
    <property type="match status" value="1"/>
</dbReference>
<dbReference type="GO" id="GO:0005525">
    <property type="term" value="F:GTP binding"/>
    <property type="evidence" value="ECO:0007669"/>
    <property type="project" value="UniProtKB-KW"/>
</dbReference>
<dbReference type="SMART" id="SM00889">
    <property type="entry name" value="EFG_IV"/>
    <property type="match status" value="1"/>
</dbReference>
<dbReference type="InterPro" id="IPR035649">
    <property type="entry name" value="EFG_V"/>
</dbReference>
<evidence type="ECO:0000256" key="6">
    <source>
        <dbReference type="ARBA" id="ARBA00024731"/>
    </source>
</evidence>
<dbReference type="InterPro" id="IPR005225">
    <property type="entry name" value="Small_GTP-bd"/>
</dbReference>
<dbReference type="InterPro" id="IPR041095">
    <property type="entry name" value="EFG_II"/>
</dbReference>
<dbReference type="Gene3D" id="3.30.230.10">
    <property type="match status" value="1"/>
</dbReference>
<dbReference type="Pfam" id="PF00679">
    <property type="entry name" value="EFG_C"/>
    <property type="match status" value="1"/>
</dbReference>
<dbReference type="Gene3D" id="3.30.70.240">
    <property type="match status" value="1"/>
</dbReference>
<dbReference type="InterPro" id="IPR035647">
    <property type="entry name" value="EFG_III/V"/>
</dbReference>
<gene>
    <name evidence="8" type="ORF">SPIRO4BDMA_70199</name>
</gene>
<dbReference type="GO" id="GO:0032790">
    <property type="term" value="P:ribosome disassembly"/>
    <property type="evidence" value="ECO:0007669"/>
    <property type="project" value="TreeGrafter"/>
</dbReference>
<dbReference type="Gene3D" id="3.40.50.300">
    <property type="entry name" value="P-loop containing nucleotide triphosphate hydrolases"/>
    <property type="match status" value="1"/>
</dbReference>
<name>A0A3P3XTZ6_9SPIR</name>
<evidence type="ECO:0000313" key="8">
    <source>
        <dbReference type="EMBL" id="SLM19777.1"/>
    </source>
</evidence>
<evidence type="ECO:0000256" key="1">
    <source>
        <dbReference type="ARBA" id="ARBA00017872"/>
    </source>
</evidence>
<dbReference type="NCBIfam" id="TIGR00231">
    <property type="entry name" value="small_GTP"/>
    <property type="match status" value="1"/>
</dbReference>
<keyword evidence="5" id="KW-0342">GTP-binding</keyword>
<reference evidence="8" key="1">
    <citation type="submission" date="2017-02" db="EMBL/GenBank/DDBJ databases">
        <authorList>
            <person name="Regsiter A."/>
            <person name="William W."/>
        </authorList>
    </citation>
    <scope>NUCLEOTIDE SEQUENCE</scope>
    <source>
        <strain evidence="8">BdmA 4</strain>
    </source>
</reference>
<dbReference type="GO" id="GO:0003924">
    <property type="term" value="F:GTPase activity"/>
    <property type="evidence" value="ECO:0007669"/>
    <property type="project" value="InterPro"/>
</dbReference>
<dbReference type="Gene3D" id="2.40.30.10">
    <property type="entry name" value="Translation factors"/>
    <property type="match status" value="1"/>
</dbReference>
<dbReference type="SUPFAM" id="SSF52540">
    <property type="entry name" value="P-loop containing nucleoside triphosphate hydrolases"/>
    <property type="match status" value="1"/>
</dbReference>
<proteinExistence type="predicted"/>
<keyword evidence="3 8" id="KW-0251">Elongation factor</keyword>
<comment type="function">
    <text evidence="6">Catalyzes the GTP-dependent ribosomal translocation step during translation elongation. During this step, the ribosome changes from the pre-translocational (PRE) to the post-translocational (POST) state as the newly formed A-site-bound peptidyl-tRNA and P-site-bound deacylated tRNA move to the P and E sites, respectively. Catalyzes the coordinated movement of the two tRNA molecules, the mRNA and conformational changes in the ribosome.</text>
</comment>
<evidence type="ECO:0000256" key="5">
    <source>
        <dbReference type="ARBA" id="ARBA00023134"/>
    </source>
</evidence>
<dbReference type="SUPFAM" id="SSF54211">
    <property type="entry name" value="Ribosomal protein S5 domain 2-like"/>
    <property type="match status" value="1"/>
</dbReference>
<dbReference type="InterPro" id="IPR000640">
    <property type="entry name" value="EFG_V-like"/>
</dbReference>
<dbReference type="InterPro" id="IPR020568">
    <property type="entry name" value="Ribosomal_Su5_D2-typ_SF"/>
</dbReference>
<dbReference type="CDD" id="cd01434">
    <property type="entry name" value="EFG_mtEFG1_IV"/>
    <property type="match status" value="1"/>
</dbReference>
<dbReference type="PANTHER" id="PTHR43261:SF6">
    <property type="entry name" value="ELONGATION FACTOR G-LIKE PROTEIN"/>
    <property type="match status" value="1"/>
</dbReference>
<keyword evidence="4" id="KW-0648">Protein biosynthesis</keyword>
<evidence type="ECO:0000256" key="4">
    <source>
        <dbReference type="ARBA" id="ARBA00022917"/>
    </source>
</evidence>
<evidence type="ECO:0000256" key="2">
    <source>
        <dbReference type="ARBA" id="ARBA00022741"/>
    </source>
</evidence>
<dbReference type="InterPro" id="IPR014721">
    <property type="entry name" value="Ribsml_uS5_D2-typ_fold_subgr"/>
</dbReference>
<dbReference type="CDD" id="cd04170">
    <property type="entry name" value="EF-G_bact"/>
    <property type="match status" value="1"/>
</dbReference>
<dbReference type="SMART" id="SM00838">
    <property type="entry name" value="EFG_C"/>
    <property type="match status" value="1"/>
</dbReference>
<dbReference type="GO" id="GO:0003746">
    <property type="term" value="F:translation elongation factor activity"/>
    <property type="evidence" value="ECO:0007669"/>
    <property type="project" value="UniProtKB-KW"/>
</dbReference>
<dbReference type="Gene3D" id="3.30.70.870">
    <property type="entry name" value="Elongation Factor G (Translational Gtpase), domain 3"/>
    <property type="match status" value="1"/>
</dbReference>
<dbReference type="SUPFAM" id="SSF54980">
    <property type="entry name" value="EF-G C-terminal domain-like"/>
    <property type="match status" value="2"/>
</dbReference>
<dbReference type="Pfam" id="PF03764">
    <property type="entry name" value="EFG_IV"/>
    <property type="match status" value="1"/>
</dbReference>
<dbReference type="EMBL" id="FWDO01000007">
    <property type="protein sequence ID" value="SLM19777.1"/>
    <property type="molecule type" value="Genomic_DNA"/>
</dbReference>
<dbReference type="InterPro" id="IPR009000">
    <property type="entry name" value="Transl_B-barrel_sf"/>
</dbReference>
<dbReference type="Pfam" id="PF00009">
    <property type="entry name" value="GTP_EFTU"/>
    <property type="match status" value="1"/>
</dbReference>
<protein>
    <recommendedName>
        <fullName evidence="1">Elongation factor G</fullName>
    </recommendedName>
</protein>
<evidence type="ECO:0000256" key="3">
    <source>
        <dbReference type="ARBA" id="ARBA00022768"/>
    </source>
</evidence>
<evidence type="ECO:0000259" key="7">
    <source>
        <dbReference type="PROSITE" id="PS51722"/>
    </source>
</evidence>
<accession>A0A3P3XTZ6</accession>
<sequence length="698" mass="76251">MSYTTEQIRNIAIIGHGGTGKTTLLEHILFQGGMISKPETVDSGKTVSDYGDDEIARKISVRSSLTHVNNDDCKINLIDAPGAGDFVGEAILAIRAAETALLVIDGKSGVQIETIKLWRLLERHQKPRMVFVTRLDEERANYEAALADIKEKFRAAPVPLTIPMGEGPSFKGVIDVLNRKAYMRPSSHDQKEQIGEVPTEFADAVESARGQLFEAAAEGTDELMEKYLLEGELTQEDTLSGLQKALAAGKIIPAFAGAGLANSGASAFIDFVVHSVPSPLFRAPEKAQDQDGNQTEIAIDPSKPASAFVFKTQIDQFSGRLCYIKVMTGSFVPDMDMVITRDAHKERTGKLYAMQGKKLEEVSSLPAGDLGILAKITTLKTNDTISQPDQLISYIPLRLPSPVHMLAISAINKKEEDKLNELLYKAAEEDLTFRVNYNPETKETVIAGMGEQQINMILDKIKAQSKIVAETRVPRVAYRETITKNATAEYTHKKQTGGHGQYGRVVFEIEPLERGKGYEFENRIFGGAVSRGFMPGIEKGIHQAMEAGVLAGYPVVDAKTAIIDGKEHPVDSSEMAFKIAARGAFREAMRQANPVLLEPIMNLSVFVEEKYLGDVMSDLSGRRGKISGQNPIGGGIVQIDAQVPQAELLRYAIDLRSMTSGTGSFEIEFSHYAPISGKIAEDVIKAAQAFKTQEAEEE</sequence>
<dbReference type="InterPro" id="IPR005517">
    <property type="entry name" value="Transl_elong_EFG/EF2_IV"/>
</dbReference>
<dbReference type="NCBIfam" id="NF009381">
    <property type="entry name" value="PRK12740.1-5"/>
    <property type="match status" value="1"/>
</dbReference>
<dbReference type="NCBIfam" id="NF009891">
    <property type="entry name" value="PRK13351.1-1"/>
    <property type="match status" value="1"/>
</dbReference>
<dbReference type="FunFam" id="3.30.70.240:FF:000001">
    <property type="entry name" value="Elongation factor G"/>
    <property type="match status" value="1"/>
</dbReference>
<feature type="domain" description="Tr-type G" evidence="7">
    <location>
        <begin position="6"/>
        <end position="280"/>
    </location>
</feature>
<dbReference type="InterPro" id="IPR027417">
    <property type="entry name" value="P-loop_NTPase"/>
</dbReference>
<dbReference type="PROSITE" id="PS51722">
    <property type="entry name" value="G_TR_2"/>
    <property type="match status" value="1"/>
</dbReference>
<dbReference type="InterPro" id="IPR047872">
    <property type="entry name" value="EFG_IV"/>
</dbReference>
<organism evidence="8">
    <name type="scientific">uncultured spirochete</name>
    <dbReference type="NCBI Taxonomy" id="156406"/>
    <lineage>
        <taxon>Bacteria</taxon>
        <taxon>Pseudomonadati</taxon>
        <taxon>Spirochaetota</taxon>
        <taxon>Spirochaetia</taxon>
        <taxon>Spirochaetales</taxon>
        <taxon>environmental samples</taxon>
    </lineage>
</organism>
<dbReference type="Pfam" id="PF22042">
    <property type="entry name" value="EF-G_D2"/>
    <property type="match status" value="1"/>
</dbReference>
<dbReference type="SUPFAM" id="SSF50447">
    <property type="entry name" value="Translation proteins"/>
    <property type="match status" value="1"/>
</dbReference>
<dbReference type="FunFam" id="3.30.230.10:FF:000003">
    <property type="entry name" value="Elongation factor G"/>
    <property type="match status" value="1"/>
</dbReference>
<keyword evidence="2" id="KW-0547">Nucleotide-binding</keyword>
<dbReference type="PANTHER" id="PTHR43261">
    <property type="entry name" value="TRANSLATION ELONGATION FACTOR G-RELATED"/>
    <property type="match status" value="1"/>
</dbReference>
<dbReference type="Pfam" id="PF14492">
    <property type="entry name" value="EFG_III"/>
    <property type="match status" value="1"/>
</dbReference>
<dbReference type="InterPro" id="IPR000795">
    <property type="entry name" value="T_Tr_GTP-bd_dom"/>
</dbReference>
<dbReference type="InterPro" id="IPR053905">
    <property type="entry name" value="EF-G-like_DII"/>
</dbReference>